<keyword evidence="15" id="KW-1185">Reference proteome</keyword>
<sequence>MSQKKKNSNEECVKVAMRCRPISKQELIDNRQEIVKIDPERGEVIVNNPKGEGSENRNVFTFDVVINQKSTQEHVYKMTALPIVESVLEGYNGTIFAYGQTGTGKTHTMEGSNEPADNRGIIPRTFEHIYRVIEGTPSKQFLVRASFLELYNEEIRDLLAKNAKNKLQLHENPDTGVYVKDLSSFIIQNPNEMKEKLAHGRENRKVGATKMNEGSSRSHSLFMITVEMSEIRDGQQHIRVGKLNLVDLAGSERQSKTQATGERFKEAININQSLATLGNVISALVDNKPYTPYRDSKLTRLLQDSLGGNTKTVMIANIGPADYNYDETISTLRYASRAKSIKNRPKINEDPKDAMIREFQEEINRLKEELQKKMGSNIQIGPDGKIAKVVEVQKVVVVTDEQKLKELEEQIEREKNLLESTVGKKREQIERDLADSREQKEKLERQLKEKEEQVAKQAQEQEKYLQQIKEMESKIIQGNKLKETQREKEKQLIKLQIELEERKQEERRKQEELEKNNALVIGAQEQYKSLQEEIDAKTKKLNNIVERIKQARQQTNEIHEYRLREKEILLDENRSITKELKLIDLIIEHFIPQNEVKKLEQKLIFSDEDGDWNIKDDANEGHKISRPASVFGFKRPICESARMAIKFGDSNPRFRTDNILQLDLELPEIITEDFDGNVSQKVQETINIALNEDEEELQMMANEKMPIVYIKNPELISKENALNQPRVRLKSAKKTSRRPQSGLKKYQY</sequence>
<dbReference type="InterPro" id="IPR036961">
    <property type="entry name" value="Kinesin_motor_dom_sf"/>
</dbReference>
<keyword evidence="7 9" id="KW-0505">Motor protein</keyword>
<dbReference type="RefSeq" id="XP_001013253.1">
    <property type="nucleotide sequence ID" value="XM_001013253.3"/>
</dbReference>
<dbReference type="InParanoid" id="I7MDZ5"/>
<dbReference type="FunCoup" id="I7MDZ5">
    <property type="interactions" value="4"/>
</dbReference>
<name>I7MDZ5_TETTS</name>
<keyword evidence="2" id="KW-0963">Cytoplasm</keyword>
<dbReference type="InterPro" id="IPR027417">
    <property type="entry name" value="P-loop_NTPase"/>
</dbReference>
<dbReference type="PROSITE" id="PS00411">
    <property type="entry name" value="KINESIN_MOTOR_1"/>
    <property type="match status" value="1"/>
</dbReference>
<evidence type="ECO:0000256" key="5">
    <source>
        <dbReference type="ARBA" id="ARBA00022840"/>
    </source>
</evidence>
<organism evidence="14 15">
    <name type="scientific">Tetrahymena thermophila (strain SB210)</name>
    <dbReference type="NCBI Taxonomy" id="312017"/>
    <lineage>
        <taxon>Eukaryota</taxon>
        <taxon>Sar</taxon>
        <taxon>Alveolata</taxon>
        <taxon>Ciliophora</taxon>
        <taxon>Intramacronucleata</taxon>
        <taxon>Oligohymenophorea</taxon>
        <taxon>Hymenostomatida</taxon>
        <taxon>Tetrahymenina</taxon>
        <taxon>Tetrahymenidae</taxon>
        <taxon>Tetrahymena</taxon>
    </lineage>
</organism>
<evidence type="ECO:0000256" key="12">
    <source>
        <dbReference type="SAM" id="MobiDB-lite"/>
    </source>
</evidence>
<dbReference type="PROSITE" id="PS50067">
    <property type="entry name" value="KINESIN_MOTOR_2"/>
    <property type="match status" value="1"/>
</dbReference>
<keyword evidence="8" id="KW-0206">Cytoskeleton</keyword>
<keyword evidence="5 9" id="KW-0067">ATP-binding</keyword>
<comment type="subcellular location">
    <subcellularLocation>
        <location evidence="1">Cytoplasm</location>
        <location evidence="1">Cytoskeleton</location>
    </subcellularLocation>
</comment>
<evidence type="ECO:0000256" key="3">
    <source>
        <dbReference type="ARBA" id="ARBA00022701"/>
    </source>
</evidence>
<evidence type="ECO:0000256" key="1">
    <source>
        <dbReference type="ARBA" id="ARBA00004245"/>
    </source>
</evidence>
<feature type="coiled-coil region" evidence="11">
    <location>
        <begin position="356"/>
        <end position="554"/>
    </location>
</feature>
<gene>
    <name evidence="14" type="ORF">TTHERM_00297200</name>
</gene>
<dbReference type="eggNOG" id="KOG4280">
    <property type="taxonomic scope" value="Eukaryota"/>
</dbReference>
<dbReference type="OMA" id="LESKMLC"/>
<dbReference type="KEGG" id="tet:TTHERM_00297200"/>
<comment type="similarity">
    <text evidence="9 10">Belongs to the TRAFAC class myosin-kinesin ATPase superfamily. Kinesin family.</text>
</comment>
<dbReference type="GO" id="GO:0005874">
    <property type="term" value="C:microtubule"/>
    <property type="evidence" value="ECO:0007669"/>
    <property type="project" value="UniProtKB-KW"/>
</dbReference>
<dbReference type="PRINTS" id="PR00380">
    <property type="entry name" value="KINESINHEAVY"/>
</dbReference>
<dbReference type="Proteomes" id="UP000009168">
    <property type="component" value="Unassembled WGS sequence"/>
</dbReference>
<dbReference type="GO" id="GO:0008017">
    <property type="term" value="F:microtubule binding"/>
    <property type="evidence" value="ECO:0007669"/>
    <property type="project" value="InterPro"/>
</dbReference>
<dbReference type="AlphaFoldDB" id="I7MDZ5"/>
<reference evidence="15" key="1">
    <citation type="journal article" date="2006" name="PLoS Biol.">
        <title>Macronuclear genome sequence of the ciliate Tetrahymena thermophila, a model eukaryote.</title>
        <authorList>
            <person name="Eisen J.A."/>
            <person name="Coyne R.S."/>
            <person name="Wu M."/>
            <person name="Wu D."/>
            <person name="Thiagarajan M."/>
            <person name="Wortman J.R."/>
            <person name="Badger J.H."/>
            <person name="Ren Q."/>
            <person name="Amedeo P."/>
            <person name="Jones K.M."/>
            <person name="Tallon L.J."/>
            <person name="Delcher A.L."/>
            <person name="Salzberg S.L."/>
            <person name="Silva J.C."/>
            <person name="Haas B.J."/>
            <person name="Majoros W.H."/>
            <person name="Farzad M."/>
            <person name="Carlton J.M."/>
            <person name="Smith R.K. Jr."/>
            <person name="Garg J."/>
            <person name="Pearlman R.E."/>
            <person name="Karrer K.M."/>
            <person name="Sun L."/>
            <person name="Manning G."/>
            <person name="Elde N.C."/>
            <person name="Turkewitz A.P."/>
            <person name="Asai D.J."/>
            <person name="Wilkes D.E."/>
            <person name="Wang Y."/>
            <person name="Cai H."/>
            <person name="Collins K."/>
            <person name="Stewart B.A."/>
            <person name="Lee S.R."/>
            <person name="Wilamowska K."/>
            <person name="Weinberg Z."/>
            <person name="Ruzzo W.L."/>
            <person name="Wloga D."/>
            <person name="Gaertig J."/>
            <person name="Frankel J."/>
            <person name="Tsao C.-C."/>
            <person name="Gorovsky M.A."/>
            <person name="Keeling P.J."/>
            <person name="Waller R.F."/>
            <person name="Patron N.J."/>
            <person name="Cherry J.M."/>
            <person name="Stover N.A."/>
            <person name="Krieger C.J."/>
            <person name="del Toro C."/>
            <person name="Ryder H.F."/>
            <person name="Williamson S.C."/>
            <person name="Barbeau R.A."/>
            <person name="Hamilton E.P."/>
            <person name="Orias E."/>
        </authorList>
    </citation>
    <scope>NUCLEOTIDE SEQUENCE [LARGE SCALE GENOMIC DNA]</scope>
    <source>
        <strain evidence="15">SB210</strain>
    </source>
</reference>
<dbReference type="Pfam" id="PF00225">
    <property type="entry name" value="Kinesin"/>
    <property type="match status" value="1"/>
</dbReference>
<evidence type="ECO:0000256" key="10">
    <source>
        <dbReference type="RuleBase" id="RU000394"/>
    </source>
</evidence>
<keyword evidence="6 11" id="KW-0175">Coiled coil</keyword>
<evidence type="ECO:0000256" key="2">
    <source>
        <dbReference type="ARBA" id="ARBA00022490"/>
    </source>
</evidence>
<keyword evidence="3 10" id="KW-0493">Microtubule</keyword>
<evidence type="ECO:0000256" key="9">
    <source>
        <dbReference type="PROSITE-ProRule" id="PRU00283"/>
    </source>
</evidence>
<dbReference type="GO" id="GO:0007018">
    <property type="term" value="P:microtubule-based movement"/>
    <property type="evidence" value="ECO:0007669"/>
    <property type="project" value="InterPro"/>
</dbReference>
<feature type="domain" description="Kinesin motor" evidence="13">
    <location>
        <begin position="12"/>
        <end position="341"/>
    </location>
</feature>
<dbReference type="SUPFAM" id="SSF52540">
    <property type="entry name" value="P-loop containing nucleoside triphosphate hydrolases"/>
    <property type="match status" value="1"/>
</dbReference>
<dbReference type="SMART" id="SM00129">
    <property type="entry name" value="KISc"/>
    <property type="match status" value="1"/>
</dbReference>
<dbReference type="FunFam" id="3.40.850.10:FF:000029">
    <property type="entry name" value="Kinesin-like protein KIF17"/>
    <property type="match status" value="1"/>
</dbReference>
<keyword evidence="4 9" id="KW-0547">Nucleotide-binding</keyword>
<dbReference type="PANTHER" id="PTHR47969:SF21">
    <property type="entry name" value="KINESIN-LIKE PROTEIN"/>
    <property type="match status" value="1"/>
</dbReference>
<dbReference type="GeneID" id="7834517"/>
<evidence type="ECO:0000259" key="13">
    <source>
        <dbReference type="PROSITE" id="PS50067"/>
    </source>
</evidence>
<evidence type="ECO:0000256" key="8">
    <source>
        <dbReference type="ARBA" id="ARBA00023212"/>
    </source>
</evidence>
<feature type="region of interest" description="Disordered" evidence="12">
    <location>
        <begin position="726"/>
        <end position="748"/>
    </location>
</feature>
<dbReference type="Gene3D" id="3.40.850.10">
    <property type="entry name" value="Kinesin motor domain"/>
    <property type="match status" value="1"/>
</dbReference>
<dbReference type="PANTHER" id="PTHR47969">
    <property type="entry name" value="CHROMOSOME-ASSOCIATED KINESIN KIF4A-RELATED"/>
    <property type="match status" value="1"/>
</dbReference>
<dbReference type="STRING" id="312017.I7MDZ5"/>
<proteinExistence type="inferred from homology"/>
<protein>
    <recommendedName>
        <fullName evidence="10">Kinesin-like protein</fullName>
    </recommendedName>
</protein>
<evidence type="ECO:0000256" key="7">
    <source>
        <dbReference type="ARBA" id="ARBA00023175"/>
    </source>
</evidence>
<dbReference type="InterPro" id="IPR027640">
    <property type="entry name" value="Kinesin-like_fam"/>
</dbReference>
<evidence type="ECO:0000313" key="15">
    <source>
        <dbReference type="Proteomes" id="UP000009168"/>
    </source>
</evidence>
<accession>I7MDZ5</accession>
<evidence type="ECO:0000256" key="11">
    <source>
        <dbReference type="SAM" id="Coils"/>
    </source>
</evidence>
<dbReference type="GO" id="GO:0003777">
    <property type="term" value="F:microtubule motor activity"/>
    <property type="evidence" value="ECO:0007669"/>
    <property type="project" value="InterPro"/>
</dbReference>
<evidence type="ECO:0000256" key="4">
    <source>
        <dbReference type="ARBA" id="ARBA00022741"/>
    </source>
</evidence>
<dbReference type="GO" id="GO:0005524">
    <property type="term" value="F:ATP binding"/>
    <property type="evidence" value="ECO:0007669"/>
    <property type="project" value="UniProtKB-UniRule"/>
</dbReference>
<evidence type="ECO:0000256" key="6">
    <source>
        <dbReference type="ARBA" id="ARBA00023054"/>
    </source>
</evidence>
<evidence type="ECO:0000313" key="14">
    <source>
        <dbReference type="EMBL" id="EAR93008.1"/>
    </source>
</evidence>
<dbReference type="OrthoDB" id="3176171at2759"/>
<dbReference type="HOGENOM" id="CLU_001485_22_4_1"/>
<dbReference type="InterPro" id="IPR001752">
    <property type="entry name" value="Kinesin_motor_dom"/>
</dbReference>
<feature type="compositionally biased region" description="Basic residues" evidence="12">
    <location>
        <begin position="727"/>
        <end position="737"/>
    </location>
</feature>
<feature type="binding site" evidence="9">
    <location>
        <begin position="99"/>
        <end position="106"/>
    </location>
    <ligand>
        <name>ATP</name>
        <dbReference type="ChEBI" id="CHEBI:30616"/>
    </ligand>
</feature>
<dbReference type="EMBL" id="GG662740">
    <property type="protein sequence ID" value="EAR93008.1"/>
    <property type="molecule type" value="Genomic_DNA"/>
</dbReference>
<dbReference type="InterPro" id="IPR019821">
    <property type="entry name" value="Kinesin_motor_CS"/>
</dbReference>